<feature type="domain" description="Mechanosensitive ion channel MscS C-terminal" evidence="9">
    <location>
        <begin position="230"/>
        <end position="307"/>
    </location>
</feature>
<keyword evidence="5 7" id="KW-1133">Transmembrane helix</keyword>
<dbReference type="InterPro" id="IPR011066">
    <property type="entry name" value="MscS_channel_C_sf"/>
</dbReference>
<evidence type="ECO:0000256" key="4">
    <source>
        <dbReference type="ARBA" id="ARBA00022692"/>
    </source>
</evidence>
<dbReference type="Gene3D" id="3.30.70.100">
    <property type="match status" value="1"/>
</dbReference>
<dbReference type="KEGG" id="mvc:MSVAZ_1694"/>
<dbReference type="Gene3D" id="1.10.287.1260">
    <property type="match status" value="1"/>
</dbReference>
<dbReference type="InterPro" id="IPR010920">
    <property type="entry name" value="LSM_dom_sf"/>
</dbReference>
<dbReference type="PANTHER" id="PTHR30221">
    <property type="entry name" value="SMALL-CONDUCTANCE MECHANOSENSITIVE CHANNEL"/>
    <property type="match status" value="1"/>
</dbReference>
<sequence length="336" mass="38498">MKRWLWPAIKKTETKAADKIFLLLESILLSIIILQSTQAAVRLFSKYFSLYAELIDNFFFLLYWSIGTHIVLSLMSIISDWYLSRVPLKDREEIDRRAVRSIQYTSQLVFSFFAVIILLERFGITTAAFHQSLTALGIGGIIIGLAAQNTLSDIITGIAISIDRPFRAGDRILIEKLGTWGDVIEISWRSTRILTRDNREVAIPNSVIGKELVTNYSIPDRMFRIETFVIVSYGPDIEYVRNLILEALAHEDWVMQDKPIQALLFDFTEFGVKFKVRCWIENFVETRILEDRLNTAIYKALINAGIAAPSLHNIVHFADRENELTISRNGNDFKNG</sequence>
<feature type="transmembrane region" description="Helical" evidence="7">
    <location>
        <begin position="61"/>
        <end position="83"/>
    </location>
</feature>
<dbReference type="Pfam" id="PF21082">
    <property type="entry name" value="MS_channel_3rd"/>
    <property type="match status" value="1"/>
</dbReference>
<gene>
    <name evidence="10" type="ORF">MSVAZ_1694</name>
</gene>
<evidence type="ECO:0000256" key="6">
    <source>
        <dbReference type="ARBA" id="ARBA00023136"/>
    </source>
</evidence>
<evidence type="ECO:0000256" key="2">
    <source>
        <dbReference type="ARBA" id="ARBA00008017"/>
    </source>
</evidence>
<comment type="subcellular location">
    <subcellularLocation>
        <location evidence="1">Cell membrane</location>
        <topology evidence="1">Multi-pass membrane protein</topology>
    </subcellularLocation>
</comment>
<keyword evidence="3" id="KW-1003">Cell membrane</keyword>
<evidence type="ECO:0000313" key="11">
    <source>
        <dbReference type="Proteomes" id="UP000033096"/>
    </source>
</evidence>
<dbReference type="EMBL" id="CP009520">
    <property type="protein sequence ID" value="AKB43963.1"/>
    <property type="molecule type" value="Genomic_DNA"/>
</dbReference>
<dbReference type="AlphaFoldDB" id="A0A0E3Q5B5"/>
<dbReference type="HOGENOM" id="CLU_037945_0_1_2"/>
<dbReference type="PATRIC" id="fig|1434123.4.peg.2051"/>
<feature type="domain" description="Mechanosensitive ion channel MscS" evidence="8">
    <location>
        <begin position="149"/>
        <end position="217"/>
    </location>
</feature>
<dbReference type="InterPro" id="IPR045275">
    <property type="entry name" value="MscS_archaea/bacteria_type"/>
</dbReference>
<protein>
    <submittedName>
        <fullName evidence="10">Putative integral membrane protein</fullName>
    </submittedName>
</protein>
<dbReference type="InterPro" id="IPR023408">
    <property type="entry name" value="MscS_beta-dom_sf"/>
</dbReference>
<organism evidence="10 11">
    <name type="scientific">Methanosarcina vacuolata Z-761</name>
    <dbReference type="NCBI Taxonomy" id="1434123"/>
    <lineage>
        <taxon>Archaea</taxon>
        <taxon>Methanobacteriati</taxon>
        <taxon>Methanobacteriota</taxon>
        <taxon>Stenosarchaea group</taxon>
        <taxon>Methanomicrobia</taxon>
        <taxon>Methanosarcinales</taxon>
        <taxon>Methanosarcinaceae</taxon>
        <taxon>Methanosarcina</taxon>
    </lineage>
</organism>
<dbReference type="Proteomes" id="UP000033096">
    <property type="component" value="Chromosome"/>
</dbReference>
<comment type="similarity">
    <text evidence="2">Belongs to the MscS (TC 1.A.23) family.</text>
</comment>
<reference evidence="10 11" key="1">
    <citation type="submission" date="2014-07" db="EMBL/GenBank/DDBJ databases">
        <title>Methanogenic archaea and the global carbon cycle.</title>
        <authorList>
            <person name="Henriksen J.R."/>
            <person name="Luke J."/>
            <person name="Reinhart S."/>
            <person name="Benedict M.N."/>
            <person name="Youngblut N.D."/>
            <person name="Metcalf M.E."/>
            <person name="Whitaker R.J."/>
            <person name="Metcalf W.W."/>
        </authorList>
    </citation>
    <scope>NUCLEOTIDE SEQUENCE [LARGE SCALE GENOMIC DNA]</scope>
    <source>
        <strain evidence="10 11">Z-761</strain>
    </source>
</reference>
<keyword evidence="6 7" id="KW-0472">Membrane</keyword>
<evidence type="ECO:0000313" key="10">
    <source>
        <dbReference type="EMBL" id="AKB43963.1"/>
    </source>
</evidence>
<feature type="transmembrane region" description="Helical" evidence="7">
    <location>
        <begin position="104"/>
        <end position="122"/>
    </location>
</feature>
<keyword evidence="4 7" id="KW-0812">Transmembrane</keyword>
<name>A0A0E3Q5B5_9EURY</name>
<evidence type="ECO:0000256" key="1">
    <source>
        <dbReference type="ARBA" id="ARBA00004651"/>
    </source>
</evidence>
<dbReference type="SUPFAM" id="SSF82689">
    <property type="entry name" value="Mechanosensitive channel protein MscS (YggB), C-terminal domain"/>
    <property type="match status" value="1"/>
</dbReference>
<dbReference type="SUPFAM" id="SSF82861">
    <property type="entry name" value="Mechanosensitive channel protein MscS (YggB), transmembrane region"/>
    <property type="match status" value="1"/>
</dbReference>
<dbReference type="Pfam" id="PF00924">
    <property type="entry name" value="MS_channel_2nd"/>
    <property type="match status" value="1"/>
</dbReference>
<dbReference type="InterPro" id="IPR049278">
    <property type="entry name" value="MS_channel_C"/>
</dbReference>
<evidence type="ECO:0000259" key="9">
    <source>
        <dbReference type="Pfam" id="PF21082"/>
    </source>
</evidence>
<evidence type="ECO:0000259" key="8">
    <source>
        <dbReference type="Pfam" id="PF00924"/>
    </source>
</evidence>
<dbReference type="InterPro" id="IPR006685">
    <property type="entry name" value="MscS_channel_2nd"/>
</dbReference>
<evidence type="ECO:0000256" key="3">
    <source>
        <dbReference type="ARBA" id="ARBA00022475"/>
    </source>
</evidence>
<dbReference type="GO" id="GO:0008381">
    <property type="term" value="F:mechanosensitive monoatomic ion channel activity"/>
    <property type="evidence" value="ECO:0007669"/>
    <property type="project" value="InterPro"/>
</dbReference>
<dbReference type="SUPFAM" id="SSF50182">
    <property type="entry name" value="Sm-like ribonucleoproteins"/>
    <property type="match status" value="1"/>
</dbReference>
<dbReference type="GO" id="GO:0005886">
    <property type="term" value="C:plasma membrane"/>
    <property type="evidence" value="ECO:0007669"/>
    <property type="project" value="UniProtKB-SubCell"/>
</dbReference>
<keyword evidence="11" id="KW-1185">Reference proteome</keyword>
<proteinExistence type="inferred from homology"/>
<accession>A0A0E3Q5B5</accession>
<dbReference type="Gene3D" id="2.30.30.60">
    <property type="match status" value="1"/>
</dbReference>
<dbReference type="STRING" id="1434123.MSVAZ_1694"/>
<feature type="transmembrane region" description="Helical" evidence="7">
    <location>
        <begin position="20"/>
        <end position="41"/>
    </location>
</feature>
<dbReference type="PANTHER" id="PTHR30221:SF18">
    <property type="entry name" value="SLL0590 PROTEIN"/>
    <property type="match status" value="1"/>
</dbReference>
<evidence type="ECO:0000256" key="7">
    <source>
        <dbReference type="SAM" id="Phobius"/>
    </source>
</evidence>
<evidence type="ECO:0000256" key="5">
    <source>
        <dbReference type="ARBA" id="ARBA00022989"/>
    </source>
</evidence>
<dbReference type="InterPro" id="IPR011014">
    <property type="entry name" value="MscS_channel_TM-2"/>
</dbReference>